<dbReference type="InterPro" id="IPR050203">
    <property type="entry name" value="Trp-tRNA_synthetase"/>
</dbReference>
<dbReference type="GO" id="GO:0004830">
    <property type="term" value="F:tryptophan-tRNA ligase activity"/>
    <property type="evidence" value="ECO:0007669"/>
    <property type="project" value="TreeGrafter"/>
</dbReference>
<dbReference type="EMBL" id="VTPC01003413">
    <property type="protein sequence ID" value="KAF2898570.1"/>
    <property type="molecule type" value="Genomic_DNA"/>
</dbReference>
<organism evidence="1 2">
    <name type="scientific">Ignelater luminosus</name>
    <name type="common">Cucubano</name>
    <name type="synonym">Pyrophorus luminosus</name>
    <dbReference type="NCBI Taxonomy" id="2038154"/>
    <lineage>
        <taxon>Eukaryota</taxon>
        <taxon>Metazoa</taxon>
        <taxon>Ecdysozoa</taxon>
        <taxon>Arthropoda</taxon>
        <taxon>Hexapoda</taxon>
        <taxon>Insecta</taxon>
        <taxon>Pterygota</taxon>
        <taxon>Neoptera</taxon>
        <taxon>Endopterygota</taxon>
        <taxon>Coleoptera</taxon>
        <taxon>Polyphaga</taxon>
        <taxon>Elateriformia</taxon>
        <taxon>Elateroidea</taxon>
        <taxon>Elateridae</taxon>
        <taxon>Agrypninae</taxon>
        <taxon>Pyrophorini</taxon>
        <taxon>Ignelater</taxon>
    </lineage>
</organism>
<dbReference type="GO" id="GO:0005759">
    <property type="term" value="C:mitochondrial matrix"/>
    <property type="evidence" value="ECO:0007669"/>
    <property type="project" value="TreeGrafter"/>
</dbReference>
<dbReference type="AlphaFoldDB" id="A0A8K0DD48"/>
<accession>A0A8K0DD48</accession>
<dbReference type="Gene3D" id="1.10.240.10">
    <property type="entry name" value="Tyrosyl-Transfer RNA Synthetase"/>
    <property type="match status" value="1"/>
</dbReference>
<keyword evidence="2" id="KW-1185">Reference proteome</keyword>
<reference evidence="1" key="1">
    <citation type="submission" date="2019-08" db="EMBL/GenBank/DDBJ databases">
        <title>The genome of the North American firefly Photinus pyralis.</title>
        <authorList>
            <consortium name="Photinus pyralis genome working group"/>
            <person name="Fallon T.R."/>
            <person name="Sander Lower S.E."/>
            <person name="Weng J.-K."/>
        </authorList>
    </citation>
    <scope>NUCLEOTIDE SEQUENCE</scope>
    <source>
        <strain evidence="1">TRF0915ILg1</strain>
        <tissue evidence="1">Whole body</tissue>
    </source>
</reference>
<evidence type="ECO:0000313" key="2">
    <source>
        <dbReference type="Proteomes" id="UP000801492"/>
    </source>
</evidence>
<dbReference type="SUPFAM" id="SSF52374">
    <property type="entry name" value="Nucleotidylyl transferase"/>
    <property type="match status" value="1"/>
</dbReference>
<comment type="caution">
    <text evidence="1">The sequence shown here is derived from an EMBL/GenBank/DDBJ whole genome shotgun (WGS) entry which is preliminary data.</text>
</comment>
<dbReference type="InterPro" id="IPR014729">
    <property type="entry name" value="Rossmann-like_a/b/a_fold"/>
</dbReference>
<dbReference type="PANTHER" id="PTHR43766">
    <property type="entry name" value="TRYPTOPHAN--TRNA LIGASE, MITOCHONDRIAL"/>
    <property type="match status" value="1"/>
</dbReference>
<dbReference type="Gene3D" id="3.40.50.620">
    <property type="entry name" value="HUPs"/>
    <property type="match status" value="1"/>
</dbReference>
<dbReference type="PANTHER" id="PTHR43766:SF1">
    <property type="entry name" value="TRYPTOPHAN--TRNA LIGASE, MITOCHONDRIAL"/>
    <property type="match status" value="1"/>
</dbReference>
<proteinExistence type="predicted"/>
<name>A0A8K0DD48_IGNLU</name>
<dbReference type="GO" id="GO:0070183">
    <property type="term" value="P:mitochondrial tryptophanyl-tRNA aminoacylation"/>
    <property type="evidence" value="ECO:0007669"/>
    <property type="project" value="TreeGrafter"/>
</dbReference>
<sequence length="112" mass="12578">ITFDPEERPGVSNLISIHSILSGKTEEDICKEVEGLDTLKYKYLVAENIISHLSPIRQKILEFVAEPQHLIDVLKDGARRANEMAEVTAQEVRYKLGLEYTAKAGRKVQITG</sequence>
<protein>
    <recommendedName>
        <fullName evidence="3">Tryptophan--tRNA ligase</fullName>
    </recommendedName>
</protein>
<evidence type="ECO:0000313" key="1">
    <source>
        <dbReference type="EMBL" id="KAF2898570.1"/>
    </source>
</evidence>
<evidence type="ECO:0008006" key="3">
    <source>
        <dbReference type="Google" id="ProtNLM"/>
    </source>
</evidence>
<feature type="non-terminal residue" evidence="1">
    <location>
        <position position="112"/>
    </location>
</feature>
<dbReference type="Proteomes" id="UP000801492">
    <property type="component" value="Unassembled WGS sequence"/>
</dbReference>
<gene>
    <name evidence="1" type="ORF">ILUMI_07598</name>
</gene>
<dbReference type="OrthoDB" id="15808at2759"/>